<dbReference type="OrthoDB" id="9806637at2"/>
<dbReference type="GO" id="GO:0071424">
    <property type="term" value="F:rRNA (cytosine-N4-)-methyltransferase activity"/>
    <property type="evidence" value="ECO:0007669"/>
    <property type="project" value="UniProtKB-UniRule"/>
</dbReference>
<evidence type="ECO:0000256" key="5">
    <source>
        <dbReference type="ARBA" id="ARBA00022691"/>
    </source>
</evidence>
<keyword evidence="9" id="KW-1185">Reference proteome</keyword>
<evidence type="ECO:0000256" key="3">
    <source>
        <dbReference type="ARBA" id="ARBA00022603"/>
    </source>
</evidence>
<dbReference type="Proteomes" id="UP000221168">
    <property type="component" value="Unassembled WGS sequence"/>
</dbReference>
<feature type="binding site" evidence="6">
    <location>
        <begin position="270"/>
        <end position="272"/>
    </location>
    <ligand>
        <name>S-adenosyl-L-methionine</name>
        <dbReference type="ChEBI" id="CHEBI:59789"/>
    </ligand>
</feature>
<feature type="region of interest" description="Disordered" evidence="7">
    <location>
        <begin position="113"/>
        <end position="138"/>
    </location>
</feature>
<dbReference type="InterPro" id="IPR029063">
    <property type="entry name" value="SAM-dependent_MTases_sf"/>
</dbReference>
<protein>
    <recommendedName>
        <fullName evidence="6">Ribosomal RNA small subunit methyltransferase H</fullName>
        <ecNumber evidence="6">2.1.1.199</ecNumber>
    </recommendedName>
    <alternativeName>
        <fullName evidence="6">16S rRNA m(4)C1402 methyltransferase</fullName>
    </alternativeName>
    <alternativeName>
        <fullName evidence="6">rRNA (cytosine-N(4)-)-methyltransferase RsmH</fullName>
    </alternativeName>
</protein>
<keyword evidence="4 6" id="KW-0808">Transferase</keyword>
<dbReference type="GO" id="GO:0070475">
    <property type="term" value="P:rRNA base methylation"/>
    <property type="evidence" value="ECO:0007669"/>
    <property type="project" value="UniProtKB-UniRule"/>
</dbReference>
<dbReference type="InterPro" id="IPR023397">
    <property type="entry name" value="SAM-dep_MeTrfase_MraW_recog"/>
</dbReference>
<evidence type="ECO:0000256" key="2">
    <source>
        <dbReference type="ARBA" id="ARBA00022552"/>
    </source>
</evidence>
<feature type="compositionally biased region" description="Basic and acidic residues" evidence="7">
    <location>
        <begin position="49"/>
        <end position="59"/>
    </location>
</feature>
<keyword evidence="6" id="KW-0963">Cytoplasm</keyword>
<feature type="compositionally biased region" description="Gly residues" evidence="7">
    <location>
        <begin position="212"/>
        <end position="224"/>
    </location>
</feature>
<dbReference type="GO" id="GO:0005737">
    <property type="term" value="C:cytoplasm"/>
    <property type="evidence" value="ECO:0007669"/>
    <property type="project" value="UniProtKB-SubCell"/>
</dbReference>
<accession>A0A2G1QQ42</accession>
<evidence type="ECO:0000256" key="6">
    <source>
        <dbReference type="HAMAP-Rule" id="MF_01007"/>
    </source>
</evidence>
<dbReference type="EC" id="2.1.1.199" evidence="6"/>
<dbReference type="EMBL" id="PDVP01000003">
    <property type="protein sequence ID" value="PHP67599.1"/>
    <property type="molecule type" value="Genomic_DNA"/>
</dbReference>
<keyword evidence="2 6" id="KW-0698">rRNA processing</keyword>
<dbReference type="PANTHER" id="PTHR11265:SF0">
    <property type="entry name" value="12S RRNA N4-METHYLCYTIDINE METHYLTRANSFERASE"/>
    <property type="match status" value="1"/>
</dbReference>
<feature type="region of interest" description="Disordered" evidence="7">
    <location>
        <begin position="190"/>
        <end position="241"/>
    </location>
</feature>
<name>A0A2G1QQ42_9HYPH</name>
<evidence type="ECO:0000313" key="8">
    <source>
        <dbReference type="EMBL" id="PHP67599.1"/>
    </source>
</evidence>
<dbReference type="NCBIfam" id="TIGR00006">
    <property type="entry name" value="16S rRNA (cytosine(1402)-N(4))-methyltransferase RsmH"/>
    <property type="match status" value="1"/>
</dbReference>
<comment type="caution">
    <text evidence="8">The sequence shown here is derived from an EMBL/GenBank/DDBJ whole genome shotgun (WGS) entry which is preliminary data.</text>
</comment>
<evidence type="ECO:0000256" key="4">
    <source>
        <dbReference type="ARBA" id="ARBA00022679"/>
    </source>
</evidence>
<dbReference type="SUPFAM" id="SSF53335">
    <property type="entry name" value="S-adenosyl-L-methionine-dependent methyltransferases"/>
    <property type="match status" value="1"/>
</dbReference>
<keyword evidence="3 6" id="KW-0489">Methyltransferase</keyword>
<evidence type="ECO:0000256" key="7">
    <source>
        <dbReference type="SAM" id="MobiDB-lite"/>
    </source>
</evidence>
<gene>
    <name evidence="6" type="primary">rsmH</name>
    <name evidence="8" type="ORF">CSC94_07815</name>
</gene>
<proteinExistence type="inferred from homology"/>
<comment type="catalytic activity">
    <reaction evidence="6">
        <text>cytidine(1402) in 16S rRNA + S-adenosyl-L-methionine = N(4)-methylcytidine(1402) in 16S rRNA + S-adenosyl-L-homocysteine + H(+)</text>
        <dbReference type="Rhea" id="RHEA:42928"/>
        <dbReference type="Rhea" id="RHEA-COMP:10286"/>
        <dbReference type="Rhea" id="RHEA-COMP:10287"/>
        <dbReference type="ChEBI" id="CHEBI:15378"/>
        <dbReference type="ChEBI" id="CHEBI:57856"/>
        <dbReference type="ChEBI" id="CHEBI:59789"/>
        <dbReference type="ChEBI" id="CHEBI:74506"/>
        <dbReference type="ChEBI" id="CHEBI:82748"/>
        <dbReference type="EC" id="2.1.1.199"/>
    </reaction>
</comment>
<dbReference type="PANTHER" id="PTHR11265">
    <property type="entry name" value="S-ADENOSYL-METHYLTRANSFERASE MRAW"/>
    <property type="match status" value="1"/>
</dbReference>
<comment type="similarity">
    <text evidence="1 6">Belongs to the methyltransferase superfamily. RsmH family.</text>
</comment>
<dbReference type="Pfam" id="PF01795">
    <property type="entry name" value="Methyltransf_5"/>
    <property type="match status" value="1"/>
</dbReference>
<feature type="binding site" evidence="6">
    <location>
        <position position="338"/>
    </location>
    <ligand>
        <name>S-adenosyl-L-methionine</name>
        <dbReference type="ChEBI" id="CHEBI:59789"/>
    </ligand>
</feature>
<comment type="function">
    <text evidence="6">Specifically methylates the N4 position of cytidine in position 1402 (C1402) of 16S rRNA.</text>
</comment>
<comment type="subcellular location">
    <subcellularLocation>
        <location evidence="6">Cytoplasm</location>
    </subcellularLocation>
</comment>
<sequence length="563" mass="59941">MVPKNSHRQSVSVFSSRNDPPPGCGTRRLTFCIGNTGVYGDQDEQGDIPAERGLTEDRPGYPGREGNGPFSIERGKPDRCERARFRARAFSGRCPEAGFPGTLRAACPRRAGHRHGWSRSAGPLRSQARQRGPVPADGGRHVLLLPWGWCFRESGCRGADHGAGFHPRPYRDHDGRRLCRARAILPALGTSAIRNPSRTGPDPASEAAAGHDGPGPRSGCGGHGLMPVSKHQPGSPGDGAPHVPVMLDEVLDALQPGPGSIICDGTFGAGGYSRAILATGADVIAIDRDPAALAVAVTFSREFGDRFRFEAGAFSGLDVLSGVPLDGVVLDIGVSSMQLDQAERGFSFRQDGPLDMRMAQSGVTAADVVNRFKAGDLARIFSFLGEERHAGRIARAIERRRADRPFERTLDLADAVVSVVGRNPRDKIHPATRVFQALRIFVNDELGELARALLAAERALKPGGRLVVVSFHSLEDRIVKKFLQARSGSGGGSRHLPETPVSTATFAKAGSVVAASAAEAESNPRARSAKLRAAVRTEAPAGTNDFSIFGLPRLPLADGTMER</sequence>
<evidence type="ECO:0000256" key="1">
    <source>
        <dbReference type="ARBA" id="ARBA00010396"/>
    </source>
</evidence>
<dbReference type="Gene3D" id="1.10.150.170">
    <property type="entry name" value="Putative methyltransferase TM0872, insert domain"/>
    <property type="match status" value="1"/>
</dbReference>
<keyword evidence="5 6" id="KW-0949">S-adenosyl-L-methionine</keyword>
<feature type="compositionally biased region" description="Polar residues" evidence="7">
    <location>
        <begin position="8"/>
        <end position="18"/>
    </location>
</feature>
<feature type="binding site" evidence="6">
    <location>
        <position position="331"/>
    </location>
    <ligand>
        <name>S-adenosyl-L-methionine</name>
        <dbReference type="ChEBI" id="CHEBI:59789"/>
    </ligand>
</feature>
<dbReference type="SUPFAM" id="SSF81799">
    <property type="entry name" value="Putative methyltransferase TM0872, insert domain"/>
    <property type="match status" value="1"/>
</dbReference>
<feature type="binding site" evidence="6">
    <location>
        <position position="314"/>
    </location>
    <ligand>
        <name>S-adenosyl-L-methionine</name>
        <dbReference type="ChEBI" id="CHEBI:59789"/>
    </ligand>
</feature>
<reference evidence="8 9" key="1">
    <citation type="submission" date="2017-10" db="EMBL/GenBank/DDBJ databases">
        <title>Sedimentibacterium mangrovi gen. nov., sp. nov., a novel member of family Phyllobacteriacea isolated from mangrove sediment.</title>
        <authorList>
            <person name="Liao H."/>
            <person name="Tian Y."/>
        </authorList>
    </citation>
    <scope>NUCLEOTIDE SEQUENCE [LARGE SCALE GENOMIC DNA]</scope>
    <source>
        <strain evidence="8 9">X9-2-2</strain>
    </source>
</reference>
<feature type="region of interest" description="Disordered" evidence="7">
    <location>
        <begin position="1"/>
        <end position="23"/>
    </location>
</feature>
<dbReference type="HAMAP" id="MF_01007">
    <property type="entry name" value="16SrRNA_methyltr_H"/>
    <property type="match status" value="1"/>
</dbReference>
<dbReference type="InterPro" id="IPR002903">
    <property type="entry name" value="RsmH"/>
</dbReference>
<evidence type="ECO:0000313" key="9">
    <source>
        <dbReference type="Proteomes" id="UP000221168"/>
    </source>
</evidence>
<organism evidence="8 9">
    <name type="scientific">Zhengella mangrovi</name>
    <dbReference type="NCBI Taxonomy" id="1982044"/>
    <lineage>
        <taxon>Bacteria</taxon>
        <taxon>Pseudomonadati</taxon>
        <taxon>Pseudomonadota</taxon>
        <taxon>Alphaproteobacteria</taxon>
        <taxon>Hyphomicrobiales</taxon>
        <taxon>Notoacmeibacteraceae</taxon>
        <taxon>Zhengella</taxon>
    </lineage>
</organism>
<feature type="region of interest" description="Disordered" evidence="7">
    <location>
        <begin position="40"/>
        <end position="75"/>
    </location>
</feature>
<dbReference type="AlphaFoldDB" id="A0A2G1QQ42"/>
<dbReference type="Gene3D" id="3.40.50.150">
    <property type="entry name" value="Vaccinia Virus protein VP39"/>
    <property type="match status" value="1"/>
</dbReference>
<feature type="binding site" evidence="6">
    <location>
        <position position="287"/>
    </location>
    <ligand>
        <name>S-adenosyl-L-methionine</name>
        <dbReference type="ChEBI" id="CHEBI:59789"/>
    </ligand>
</feature>